<dbReference type="InterPro" id="IPR043747">
    <property type="entry name" value="DUF5692"/>
</dbReference>
<keyword evidence="1" id="KW-0812">Transmembrane</keyword>
<proteinExistence type="predicted"/>
<evidence type="ECO:0000313" key="2">
    <source>
        <dbReference type="EMBL" id="RCX15381.1"/>
    </source>
</evidence>
<feature type="transmembrane region" description="Helical" evidence="1">
    <location>
        <begin position="34"/>
        <end position="52"/>
    </location>
</feature>
<dbReference type="RefSeq" id="WP_220270932.1">
    <property type="nucleotide sequence ID" value="NZ_QPJW01000015.1"/>
</dbReference>
<gene>
    <name evidence="2" type="ORF">DFP94_11565</name>
</gene>
<keyword evidence="1" id="KW-1133">Transmembrane helix</keyword>
<dbReference type="Proteomes" id="UP000253090">
    <property type="component" value="Unassembled WGS sequence"/>
</dbReference>
<dbReference type="AlphaFoldDB" id="A0A369B1T4"/>
<evidence type="ECO:0000313" key="3">
    <source>
        <dbReference type="Proteomes" id="UP000253090"/>
    </source>
</evidence>
<name>A0A369B1T4_9BACL</name>
<protein>
    <submittedName>
        <fullName evidence="2">Uncharacterized protein</fullName>
    </submittedName>
</protein>
<keyword evidence="3" id="KW-1185">Reference proteome</keyword>
<keyword evidence="1" id="KW-0472">Membrane</keyword>
<feature type="transmembrane region" description="Helical" evidence="1">
    <location>
        <begin position="6"/>
        <end position="25"/>
    </location>
</feature>
<dbReference type="Pfam" id="PF18948">
    <property type="entry name" value="DUF5692"/>
    <property type="match status" value="1"/>
</dbReference>
<reference evidence="2 3" key="1">
    <citation type="submission" date="2018-07" db="EMBL/GenBank/DDBJ databases">
        <title>Genomic Encyclopedia of Type Strains, Phase III (KMG-III): the genomes of soil and plant-associated and newly described type strains.</title>
        <authorList>
            <person name="Whitman W."/>
        </authorList>
    </citation>
    <scope>NUCLEOTIDE SEQUENCE [LARGE SCALE GENOMIC DNA]</scope>
    <source>
        <strain evidence="2 3">CECT 8333</strain>
    </source>
</reference>
<comment type="caution">
    <text evidence="2">The sequence shown here is derived from an EMBL/GenBank/DDBJ whole genome shotgun (WGS) entry which is preliminary data.</text>
</comment>
<evidence type="ECO:0000256" key="1">
    <source>
        <dbReference type="SAM" id="Phobius"/>
    </source>
</evidence>
<organism evidence="2 3">
    <name type="scientific">Fontibacillus phaseoli</name>
    <dbReference type="NCBI Taxonomy" id="1416533"/>
    <lineage>
        <taxon>Bacteria</taxon>
        <taxon>Bacillati</taxon>
        <taxon>Bacillota</taxon>
        <taxon>Bacilli</taxon>
        <taxon>Bacillales</taxon>
        <taxon>Paenibacillaceae</taxon>
        <taxon>Fontibacillus</taxon>
    </lineage>
</organism>
<accession>A0A369B1T4</accession>
<sequence length="97" mass="11061">MFLFEAMPWYSVLMWFVVLGGLMLVNELARMSKWVSLFLFLVFPIVLTIAVWPNTAGEGSSVGTWFHWVKVYSGAVRPFVLCRGSIAYLLYDSGLFL</sequence>
<dbReference type="EMBL" id="QPJW01000015">
    <property type="protein sequence ID" value="RCX15381.1"/>
    <property type="molecule type" value="Genomic_DNA"/>
</dbReference>